<keyword evidence="5" id="KW-1185">Reference proteome</keyword>
<dbReference type="GO" id="GO:0004553">
    <property type="term" value="F:hydrolase activity, hydrolyzing O-glycosyl compounds"/>
    <property type="evidence" value="ECO:0007669"/>
    <property type="project" value="InterPro"/>
</dbReference>
<evidence type="ECO:0000256" key="2">
    <source>
        <dbReference type="ARBA" id="ARBA00023295"/>
    </source>
</evidence>
<sequence>MGNGRGKIINNGQVLTLSLNKASGSGFQSRNKYLFGKIDMQLKLIHGDSAETVTTYYLSSKESTWDEIDSEFHGNLSGNPYILHTNVFRQEKGNIEQQFIQQQIFILIQSSRIRNASFSLWMVHPSENLKT</sequence>
<evidence type="ECO:0000313" key="4">
    <source>
        <dbReference type="EMBL" id="GMI81114.1"/>
    </source>
</evidence>
<keyword evidence="2" id="KW-0326">Glycosidase</keyword>
<comment type="caution">
    <text evidence="4">The sequence shown here is derived from an EMBL/GenBank/DDBJ whole genome shotgun (WGS) entry which is preliminary data.</text>
</comment>
<dbReference type="InterPro" id="IPR000757">
    <property type="entry name" value="Beta-glucanase-like"/>
</dbReference>
<dbReference type="SUPFAM" id="SSF49899">
    <property type="entry name" value="Concanavalin A-like lectins/glucanases"/>
    <property type="match status" value="1"/>
</dbReference>
<dbReference type="PANTHER" id="PTHR31062">
    <property type="entry name" value="XYLOGLUCAN ENDOTRANSGLUCOSYLASE/HYDROLASE PROTEIN 8-RELATED"/>
    <property type="match status" value="1"/>
</dbReference>
<dbReference type="InterPro" id="IPR013320">
    <property type="entry name" value="ConA-like_dom_sf"/>
</dbReference>
<accession>A0A9W7HPC8</accession>
<organism evidence="4 5">
    <name type="scientific">Hibiscus trionum</name>
    <name type="common">Flower of an hour</name>
    <dbReference type="NCBI Taxonomy" id="183268"/>
    <lineage>
        <taxon>Eukaryota</taxon>
        <taxon>Viridiplantae</taxon>
        <taxon>Streptophyta</taxon>
        <taxon>Embryophyta</taxon>
        <taxon>Tracheophyta</taxon>
        <taxon>Spermatophyta</taxon>
        <taxon>Magnoliopsida</taxon>
        <taxon>eudicotyledons</taxon>
        <taxon>Gunneridae</taxon>
        <taxon>Pentapetalae</taxon>
        <taxon>rosids</taxon>
        <taxon>malvids</taxon>
        <taxon>Malvales</taxon>
        <taxon>Malvaceae</taxon>
        <taxon>Malvoideae</taxon>
        <taxon>Hibiscus</taxon>
    </lineage>
</organism>
<feature type="domain" description="GH16" evidence="3">
    <location>
        <begin position="1"/>
        <end position="131"/>
    </location>
</feature>
<dbReference type="InterPro" id="IPR044791">
    <property type="entry name" value="Beta-glucanase/XTH"/>
</dbReference>
<proteinExistence type="predicted"/>
<dbReference type="Pfam" id="PF00722">
    <property type="entry name" value="Glyco_hydro_16"/>
    <property type="match status" value="1"/>
</dbReference>
<evidence type="ECO:0000256" key="1">
    <source>
        <dbReference type="ARBA" id="ARBA00022801"/>
    </source>
</evidence>
<dbReference type="EMBL" id="BSYR01000019">
    <property type="protein sequence ID" value="GMI81114.1"/>
    <property type="molecule type" value="Genomic_DNA"/>
</dbReference>
<dbReference type="AlphaFoldDB" id="A0A9W7HPC8"/>
<dbReference type="PROSITE" id="PS51762">
    <property type="entry name" value="GH16_2"/>
    <property type="match status" value="1"/>
</dbReference>
<dbReference type="Gene3D" id="2.60.120.200">
    <property type="match status" value="1"/>
</dbReference>
<gene>
    <name evidence="4" type="ORF">HRI_001780700</name>
</gene>
<name>A0A9W7HPC8_HIBTR</name>
<evidence type="ECO:0000259" key="3">
    <source>
        <dbReference type="PROSITE" id="PS51762"/>
    </source>
</evidence>
<evidence type="ECO:0000313" key="5">
    <source>
        <dbReference type="Proteomes" id="UP001165190"/>
    </source>
</evidence>
<dbReference type="OrthoDB" id="1000903at2759"/>
<protein>
    <recommendedName>
        <fullName evidence="3">GH16 domain-containing protein</fullName>
    </recommendedName>
</protein>
<dbReference type="Proteomes" id="UP001165190">
    <property type="component" value="Unassembled WGS sequence"/>
</dbReference>
<reference evidence="4" key="1">
    <citation type="submission" date="2023-05" db="EMBL/GenBank/DDBJ databases">
        <title>Genome and transcriptome analyses reveal genes involved in the formation of fine ridges on petal epidermal cells in Hibiscus trionum.</title>
        <authorList>
            <person name="Koshimizu S."/>
            <person name="Masuda S."/>
            <person name="Ishii T."/>
            <person name="Shirasu K."/>
            <person name="Hoshino A."/>
            <person name="Arita M."/>
        </authorList>
    </citation>
    <scope>NUCLEOTIDE SEQUENCE</scope>
    <source>
        <strain evidence="4">Hamamatsu line</strain>
    </source>
</reference>
<keyword evidence="1" id="KW-0378">Hydrolase</keyword>
<dbReference type="GO" id="GO:0005975">
    <property type="term" value="P:carbohydrate metabolic process"/>
    <property type="evidence" value="ECO:0007669"/>
    <property type="project" value="InterPro"/>
</dbReference>